<dbReference type="Gene3D" id="1.25.40.10">
    <property type="entry name" value="Tetratricopeptide repeat domain"/>
    <property type="match status" value="1"/>
</dbReference>
<keyword evidence="1" id="KW-0677">Repeat</keyword>
<dbReference type="GO" id="GO:0034080">
    <property type="term" value="P:CENP-A containing chromatin assembly"/>
    <property type="evidence" value="ECO:0007669"/>
    <property type="project" value="TreeGrafter"/>
</dbReference>
<sequence>MRATGIKFYNERNYEEAIAVQYRIVRHFERKYKATSPVCGPYFLDYGLTQLRMLQSTCSVEAAFQPIDQEAFEACFTNLEVARVCFLKQEKERGEEDVEVQLHLAEVHNAIAELQSEREDINESLKEYESELLIYRFLQEKVPSAVPYGRLAAVLYSIAECYMREGDFDGAEERFVEAIDEIQKFPEGSINPALLTELNELLEDARNMKGGRYKALQDSILEQFSANEADQLPTAEEFFGETDKEKHPFVSQLPNDGEYSALSMPQSVTHPMNWSEHSNSMSLSLFPSQINGRASEASNSQPVQQVVARRKPKKSQKQETQDSESSTAIQAGTDLKRLKTES</sequence>
<gene>
    <name evidence="5" type="ORF">TCIL3000_11_10810</name>
</gene>
<evidence type="ECO:0000256" key="4">
    <source>
        <dbReference type="SAM" id="MobiDB-lite"/>
    </source>
</evidence>
<dbReference type="GO" id="GO:0006335">
    <property type="term" value="P:DNA replication-dependent chromatin assembly"/>
    <property type="evidence" value="ECO:0007669"/>
    <property type="project" value="TreeGrafter"/>
</dbReference>
<name>G0V1T3_TRYCI</name>
<organism evidence="5">
    <name type="scientific">Trypanosoma congolense (strain IL3000)</name>
    <dbReference type="NCBI Taxonomy" id="1068625"/>
    <lineage>
        <taxon>Eukaryota</taxon>
        <taxon>Discoba</taxon>
        <taxon>Euglenozoa</taxon>
        <taxon>Kinetoplastea</taxon>
        <taxon>Metakinetoplastina</taxon>
        <taxon>Trypanosomatida</taxon>
        <taxon>Trypanosomatidae</taxon>
        <taxon>Trypanosoma</taxon>
        <taxon>Nannomonas</taxon>
    </lineage>
</organism>
<proteinExistence type="predicted"/>
<reference evidence="5" key="1">
    <citation type="journal article" date="2012" name="Proc. Natl. Acad. Sci. U.S.A.">
        <title>Antigenic diversity is generated by distinct evolutionary mechanisms in African trypanosome species.</title>
        <authorList>
            <person name="Jackson A.P."/>
            <person name="Berry A."/>
            <person name="Aslett M."/>
            <person name="Allison H.C."/>
            <person name="Burton P."/>
            <person name="Vavrova-Anderson J."/>
            <person name="Brown R."/>
            <person name="Browne H."/>
            <person name="Corton N."/>
            <person name="Hauser H."/>
            <person name="Gamble J."/>
            <person name="Gilderthorp R."/>
            <person name="Marcello L."/>
            <person name="McQuillan J."/>
            <person name="Otto T.D."/>
            <person name="Quail M.A."/>
            <person name="Sanders M.J."/>
            <person name="van Tonder A."/>
            <person name="Ginger M.L."/>
            <person name="Field M.C."/>
            <person name="Barry J.D."/>
            <person name="Hertz-Fowler C."/>
            <person name="Berriman M."/>
        </authorList>
    </citation>
    <scope>NUCLEOTIDE SEQUENCE</scope>
    <source>
        <strain evidence="5">IL3000</strain>
    </source>
</reference>
<dbReference type="VEuPathDB" id="TriTrypDB:TcIL3000.11.10810"/>
<protein>
    <submittedName>
        <fullName evidence="5">Uncharacterized protein TCIL3000_11_10810</fullName>
    </submittedName>
</protein>
<keyword evidence="3" id="KW-0175">Coiled coil</keyword>
<dbReference type="InterPro" id="IPR051730">
    <property type="entry name" value="NASP-like"/>
</dbReference>
<dbReference type="AlphaFoldDB" id="G0V1T3"/>
<evidence type="ECO:0000256" key="1">
    <source>
        <dbReference type="ARBA" id="ARBA00022737"/>
    </source>
</evidence>
<dbReference type="GO" id="GO:0042393">
    <property type="term" value="F:histone binding"/>
    <property type="evidence" value="ECO:0007669"/>
    <property type="project" value="TreeGrafter"/>
</dbReference>
<dbReference type="PANTHER" id="PTHR15081:SF1">
    <property type="entry name" value="NUCLEAR AUTOANTIGENIC SPERM PROTEIN"/>
    <property type="match status" value="1"/>
</dbReference>
<dbReference type="SUPFAM" id="SSF48452">
    <property type="entry name" value="TPR-like"/>
    <property type="match status" value="1"/>
</dbReference>
<feature type="compositionally biased region" description="Polar residues" evidence="4">
    <location>
        <begin position="292"/>
        <end position="304"/>
    </location>
</feature>
<dbReference type="InterPro" id="IPR011990">
    <property type="entry name" value="TPR-like_helical_dom_sf"/>
</dbReference>
<feature type="coiled-coil region" evidence="3">
    <location>
        <begin position="104"/>
        <end position="131"/>
    </location>
</feature>
<feature type="region of interest" description="Disordered" evidence="4">
    <location>
        <begin position="292"/>
        <end position="342"/>
    </location>
</feature>
<evidence type="ECO:0000256" key="2">
    <source>
        <dbReference type="ARBA" id="ARBA00022803"/>
    </source>
</evidence>
<dbReference type="PANTHER" id="PTHR15081">
    <property type="entry name" value="NUCLEAR AUTOANTIGENIC SPERM PROTEIN NASP -RELATED"/>
    <property type="match status" value="1"/>
</dbReference>
<accession>G0V1T3</accession>
<evidence type="ECO:0000256" key="3">
    <source>
        <dbReference type="SAM" id="Coils"/>
    </source>
</evidence>
<keyword evidence="2" id="KW-0802">TPR repeat</keyword>
<dbReference type="EMBL" id="HE575324">
    <property type="protein sequence ID" value="CCC95604.1"/>
    <property type="molecule type" value="Genomic_DNA"/>
</dbReference>
<dbReference type="GO" id="GO:0005654">
    <property type="term" value="C:nucleoplasm"/>
    <property type="evidence" value="ECO:0007669"/>
    <property type="project" value="TreeGrafter"/>
</dbReference>
<evidence type="ECO:0000313" key="5">
    <source>
        <dbReference type="EMBL" id="CCC95604.1"/>
    </source>
</evidence>